<evidence type="ECO:0000256" key="10">
    <source>
        <dbReference type="PROSITE-ProRule" id="PRU00473"/>
    </source>
</evidence>
<keyword evidence="7" id="KW-0626">Porin</keyword>
<keyword evidence="6" id="KW-0406">Ion transport</keyword>
<dbReference type="Gene3D" id="3.30.1330.60">
    <property type="entry name" value="OmpA-like domain"/>
    <property type="match status" value="1"/>
</dbReference>
<evidence type="ECO:0000256" key="8">
    <source>
        <dbReference type="ARBA" id="ARBA00023136"/>
    </source>
</evidence>
<comment type="subcellular location">
    <subcellularLocation>
        <location evidence="1">Cell outer membrane</location>
        <topology evidence="1">Multi-pass membrane protein</topology>
    </subcellularLocation>
</comment>
<dbReference type="InterPro" id="IPR050330">
    <property type="entry name" value="Bact_OuterMem_StrucFunc"/>
</dbReference>
<dbReference type="GO" id="GO:0007155">
    <property type="term" value="P:cell adhesion"/>
    <property type="evidence" value="ECO:0007669"/>
    <property type="project" value="InterPro"/>
</dbReference>
<evidence type="ECO:0000256" key="3">
    <source>
        <dbReference type="ARBA" id="ARBA00022452"/>
    </source>
</evidence>
<dbReference type="OrthoDB" id="9805336at2"/>
<protein>
    <submittedName>
        <fullName evidence="14">OmpA family protein</fullName>
    </submittedName>
</protein>
<organism evidence="14 15">
    <name type="scientific">Aquimarina algicola</name>
    <dbReference type="NCBI Taxonomy" id="2589995"/>
    <lineage>
        <taxon>Bacteria</taxon>
        <taxon>Pseudomonadati</taxon>
        <taxon>Bacteroidota</taxon>
        <taxon>Flavobacteriia</taxon>
        <taxon>Flavobacteriales</taxon>
        <taxon>Flavobacteriaceae</taxon>
        <taxon>Aquimarina</taxon>
    </lineage>
</organism>
<dbReference type="RefSeq" id="WP_140592400.1">
    <property type="nucleotide sequence ID" value="NZ_VFWZ01000002.1"/>
</dbReference>
<keyword evidence="2" id="KW-0813">Transport</keyword>
<dbReference type="InterPro" id="IPR006665">
    <property type="entry name" value="OmpA-like"/>
</dbReference>
<dbReference type="Pfam" id="PF02412">
    <property type="entry name" value="TSP_3"/>
    <property type="match status" value="4"/>
</dbReference>
<dbReference type="InterPro" id="IPR003367">
    <property type="entry name" value="Thrombospondin_3-like_rpt"/>
</dbReference>
<dbReference type="Gene3D" id="4.10.1080.10">
    <property type="entry name" value="TSP type-3 repeat"/>
    <property type="match status" value="1"/>
</dbReference>
<evidence type="ECO:0000256" key="4">
    <source>
        <dbReference type="ARBA" id="ARBA00022692"/>
    </source>
</evidence>
<sequence length="464" mass="49729">MKHLSRFLAASLLVLGLSTANAQDENNPWAVSIGINAVDVFPTGGDLMNQGEIFEEFFNANQNWNILPSVSTVSVGRYIGDGFSFTATGSVNQIDKFGELPDGTEVRVDDLSYYALDGRISYSFKNVLNTGWFDPYLGVGGGYTWVDELGAGTLNGSLGFNFWLTENLALNLQSTYKHVFEDYETGSYPPTHFQHSAGITFAFGGKDTDGDGVYDKDDECPEVPGLEEFNGCPDTDGDGITDAKDDCPDTAGTAEFNGCPDTDGDGVADPKDDCPTEAGLPELNGCPDADGDGIADGKDGCPNEAGPASNNGCPYQDKDGDGVLDKDDNCPDVAGTVANNGCPEVTEEVQKTLNDYAKTILFDSGKSTIKSESNKVLGDIIAILKEYPNAKFTVEGHTDSVGSEKLNQRLSDSRANSVKNYLTENGIDQFRLSAVGYGESRPISSNKTRKGRADNRRVEINLVK</sequence>
<dbReference type="SUPFAM" id="SSF103088">
    <property type="entry name" value="OmpA-like"/>
    <property type="match status" value="1"/>
</dbReference>
<dbReference type="InterPro" id="IPR006664">
    <property type="entry name" value="OMP_bac"/>
</dbReference>
<feature type="compositionally biased region" description="Basic and acidic residues" evidence="11">
    <location>
        <begin position="451"/>
        <end position="464"/>
    </location>
</feature>
<dbReference type="Gene3D" id="2.40.160.20">
    <property type="match status" value="1"/>
</dbReference>
<dbReference type="AlphaFoldDB" id="A0A504JM59"/>
<dbReference type="PRINTS" id="PR01021">
    <property type="entry name" value="OMPADOMAIN"/>
</dbReference>
<dbReference type="EMBL" id="VFWZ01000002">
    <property type="protein sequence ID" value="TPN87761.1"/>
    <property type="molecule type" value="Genomic_DNA"/>
</dbReference>
<evidence type="ECO:0000256" key="11">
    <source>
        <dbReference type="SAM" id="MobiDB-lite"/>
    </source>
</evidence>
<reference evidence="14 15" key="1">
    <citation type="submission" date="2019-06" db="EMBL/GenBank/DDBJ databases">
        <authorList>
            <person name="Meng X."/>
        </authorList>
    </citation>
    <scope>NUCLEOTIDE SEQUENCE [LARGE SCALE GENOMIC DNA]</scope>
    <source>
        <strain evidence="14 15">M625</strain>
    </source>
</reference>
<dbReference type="GO" id="GO:0005509">
    <property type="term" value="F:calcium ion binding"/>
    <property type="evidence" value="ECO:0007669"/>
    <property type="project" value="InterPro"/>
</dbReference>
<dbReference type="PROSITE" id="PS51123">
    <property type="entry name" value="OMPA_2"/>
    <property type="match status" value="1"/>
</dbReference>
<feature type="signal peptide" evidence="12">
    <location>
        <begin position="1"/>
        <end position="22"/>
    </location>
</feature>
<evidence type="ECO:0000256" key="2">
    <source>
        <dbReference type="ARBA" id="ARBA00022448"/>
    </source>
</evidence>
<dbReference type="GO" id="GO:0009279">
    <property type="term" value="C:cell outer membrane"/>
    <property type="evidence" value="ECO:0007669"/>
    <property type="project" value="UniProtKB-SubCell"/>
</dbReference>
<dbReference type="Pfam" id="PF00691">
    <property type="entry name" value="OmpA"/>
    <property type="match status" value="1"/>
</dbReference>
<keyword evidence="3" id="KW-1134">Transmembrane beta strand</keyword>
<evidence type="ECO:0000259" key="13">
    <source>
        <dbReference type="PROSITE" id="PS51123"/>
    </source>
</evidence>
<dbReference type="InterPro" id="IPR036737">
    <property type="entry name" value="OmpA-like_sf"/>
</dbReference>
<proteinExistence type="predicted"/>
<feature type="domain" description="OmpA-like" evidence="13">
    <location>
        <begin position="349"/>
        <end position="464"/>
    </location>
</feature>
<feature type="region of interest" description="Disordered" evidence="11">
    <location>
        <begin position="440"/>
        <end position="464"/>
    </location>
</feature>
<evidence type="ECO:0000256" key="9">
    <source>
        <dbReference type="ARBA" id="ARBA00023237"/>
    </source>
</evidence>
<dbReference type="CDD" id="cd07185">
    <property type="entry name" value="OmpA_C-like"/>
    <property type="match status" value="1"/>
</dbReference>
<keyword evidence="15" id="KW-1185">Reference proteome</keyword>
<evidence type="ECO:0000256" key="1">
    <source>
        <dbReference type="ARBA" id="ARBA00004571"/>
    </source>
</evidence>
<evidence type="ECO:0000313" key="15">
    <source>
        <dbReference type="Proteomes" id="UP000315540"/>
    </source>
</evidence>
<comment type="caution">
    <text evidence="14">The sequence shown here is derived from an EMBL/GenBank/DDBJ whole genome shotgun (WGS) entry which is preliminary data.</text>
</comment>
<dbReference type="InterPro" id="IPR011250">
    <property type="entry name" value="OMP/PagP_B-barrel"/>
</dbReference>
<name>A0A504JM59_9FLAO</name>
<dbReference type="SUPFAM" id="SSF56925">
    <property type="entry name" value="OMPA-like"/>
    <property type="match status" value="1"/>
</dbReference>
<evidence type="ECO:0000256" key="7">
    <source>
        <dbReference type="ARBA" id="ARBA00023114"/>
    </source>
</evidence>
<dbReference type="SUPFAM" id="SSF103647">
    <property type="entry name" value="TSP type-3 repeat"/>
    <property type="match status" value="2"/>
</dbReference>
<evidence type="ECO:0000256" key="5">
    <source>
        <dbReference type="ARBA" id="ARBA00022729"/>
    </source>
</evidence>
<evidence type="ECO:0000313" key="14">
    <source>
        <dbReference type="EMBL" id="TPN87761.1"/>
    </source>
</evidence>
<dbReference type="GO" id="GO:0015288">
    <property type="term" value="F:porin activity"/>
    <property type="evidence" value="ECO:0007669"/>
    <property type="project" value="UniProtKB-KW"/>
</dbReference>
<dbReference type="Proteomes" id="UP000315540">
    <property type="component" value="Unassembled WGS sequence"/>
</dbReference>
<keyword evidence="4" id="KW-0812">Transmembrane</keyword>
<dbReference type="GO" id="GO:0006811">
    <property type="term" value="P:monoatomic ion transport"/>
    <property type="evidence" value="ECO:0007669"/>
    <property type="project" value="UniProtKB-KW"/>
</dbReference>
<keyword evidence="9" id="KW-0998">Cell outer membrane</keyword>
<dbReference type="PANTHER" id="PTHR30329:SF21">
    <property type="entry name" value="LIPOPROTEIN YIAD-RELATED"/>
    <property type="match status" value="1"/>
</dbReference>
<feature type="region of interest" description="Disordered" evidence="11">
    <location>
        <begin position="252"/>
        <end position="315"/>
    </location>
</feature>
<dbReference type="InterPro" id="IPR028974">
    <property type="entry name" value="TSP_type-3_rpt"/>
</dbReference>
<evidence type="ECO:0000256" key="12">
    <source>
        <dbReference type="SAM" id="SignalP"/>
    </source>
</evidence>
<dbReference type="GO" id="GO:0046930">
    <property type="term" value="C:pore complex"/>
    <property type="evidence" value="ECO:0007669"/>
    <property type="project" value="UniProtKB-KW"/>
</dbReference>
<dbReference type="PANTHER" id="PTHR30329">
    <property type="entry name" value="STATOR ELEMENT OF FLAGELLAR MOTOR COMPLEX"/>
    <property type="match status" value="1"/>
</dbReference>
<evidence type="ECO:0000256" key="6">
    <source>
        <dbReference type="ARBA" id="ARBA00023065"/>
    </source>
</evidence>
<gene>
    <name evidence="14" type="ORF">FHK87_09295</name>
</gene>
<feature type="chain" id="PRO_5021305120" evidence="12">
    <location>
        <begin position="23"/>
        <end position="464"/>
    </location>
</feature>
<keyword evidence="8 10" id="KW-0472">Membrane</keyword>
<keyword evidence="5 12" id="KW-0732">Signal</keyword>
<accession>A0A504JM59</accession>